<dbReference type="InterPro" id="IPR002347">
    <property type="entry name" value="SDR_fam"/>
</dbReference>
<dbReference type="Pfam" id="PF13561">
    <property type="entry name" value="adh_short_C2"/>
    <property type="match status" value="1"/>
</dbReference>
<dbReference type="SUPFAM" id="SSF51735">
    <property type="entry name" value="NAD(P)-binding Rossmann-fold domains"/>
    <property type="match status" value="1"/>
</dbReference>
<organism evidence="2 3">
    <name type="scientific">Actinoplanes teichomyceticus</name>
    <dbReference type="NCBI Taxonomy" id="1867"/>
    <lineage>
        <taxon>Bacteria</taxon>
        <taxon>Bacillati</taxon>
        <taxon>Actinomycetota</taxon>
        <taxon>Actinomycetes</taxon>
        <taxon>Micromonosporales</taxon>
        <taxon>Micromonosporaceae</taxon>
        <taxon>Actinoplanes</taxon>
    </lineage>
</organism>
<dbReference type="AlphaFoldDB" id="A0A561VIU5"/>
<evidence type="ECO:0000313" key="3">
    <source>
        <dbReference type="Proteomes" id="UP000320239"/>
    </source>
</evidence>
<evidence type="ECO:0000256" key="1">
    <source>
        <dbReference type="SAM" id="MobiDB-lite"/>
    </source>
</evidence>
<accession>A0A561VIU5</accession>
<feature type="compositionally biased region" description="Low complexity" evidence="1">
    <location>
        <begin position="74"/>
        <end position="89"/>
    </location>
</feature>
<comment type="caution">
    <text evidence="2">The sequence shown here is derived from an EMBL/GenBank/DDBJ whole genome shotgun (WGS) entry which is preliminary data.</text>
</comment>
<dbReference type="EMBL" id="VIWY01000006">
    <property type="protein sequence ID" value="TWG11540.1"/>
    <property type="molecule type" value="Genomic_DNA"/>
</dbReference>
<feature type="compositionally biased region" description="Low complexity" evidence="1">
    <location>
        <begin position="120"/>
        <end position="129"/>
    </location>
</feature>
<feature type="region of interest" description="Disordered" evidence="1">
    <location>
        <begin position="74"/>
        <end position="129"/>
    </location>
</feature>
<keyword evidence="3" id="KW-1185">Reference proteome</keyword>
<feature type="compositionally biased region" description="Low complexity" evidence="1">
    <location>
        <begin position="103"/>
        <end position="112"/>
    </location>
</feature>
<gene>
    <name evidence="2" type="ORF">FHX34_106270</name>
</gene>
<protein>
    <submittedName>
        <fullName evidence="2">Enoyl-ACP reductase-like protein</fullName>
    </submittedName>
</protein>
<dbReference type="Gene3D" id="3.40.50.720">
    <property type="entry name" value="NAD(P)-binding Rossmann-like Domain"/>
    <property type="match status" value="1"/>
</dbReference>
<evidence type="ECO:0000313" key="2">
    <source>
        <dbReference type="EMBL" id="TWG11540.1"/>
    </source>
</evidence>
<sequence>MKGAVEVLARYGAAELGARGITVTTIAPGPVATDVAGGHVRDDQEVRRVMSGLTAFGRTATAADLGPLVARCGASAPAGASKPAVASGSETATAGRSAGRDGAQPACASSSRQRARSRSSRSISGAGSP</sequence>
<reference evidence="2 3" key="1">
    <citation type="submission" date="2019-06" db="EMBL/GenBank/DDBJ databases">
        <title>Sequencing the genomes of 1000 actinobacteria strains.</title>
        <authorList>
            <person name="Klenk H.-P."/>
        </authorList>
    </citation>
    <scope>NUCLEOTIDE SEQUENCE [LARGE SCALE GENOMIC DNA]</scope>
    <source>
        <strain evidence="2 3">DSM 43866</strain>
    </source>
</reference>
<dbReference type="Proteomes" id="UP000320239">
    <property type="component" value="Unassembled WGS sequence"/>
</dbReference>
<name>A0A561VIU5_ACTTI</name>
<proteinExistence type="predicted"/>
<dbReference type="InterPro" id="IPR036291">
    <property type="entry name" value="NAD(P)-bd_dom_sf"/>
</dbReference>